<dbReference type="InterPro" id="IPR004860">
    <property type="entry name" value="LAGLIDADG_dom"/>
</dbReference>
<comment type="caution">
    <text evidence="2">The sequence shown here is derived from an EMBL/GenBank/DDBJ whole genome shotgun (WGS) entry which is preliminary data.</text>
</comment>
<dbReference type="Proteomes" id="UP000176774">
    <property type="component" value="Unassembled WGS sequence"/>
</dbReference>
<dbReference type="AlphaFoldDB" id="A0A1G2IC10"/>
<evidence type="ECO:0000259" key="1">
    <source>
        <dbReference type="Pfam" id="PF00961"/>
    </source>
</evidence>
<protein>
    <recommendedName>
        <fullName evidence="1">Homing endonuclease LAGLIDADG domain-containing protein</fullName>
    </recommendedName>
</protein>
<dbReference type="SUPFAM" id="SSF55608">
    <property type="entry name" value="Homing endonucleases"/>
    <property type="match status" value="1"/>
</dbReference>
<dbReference type="Pfam" id="PF00961">
    <property type="entry name" value="LAGLIDADG_1"/>
    <property type="match status" value="1"/>
</dbReference>
<dbReference type="EMBL" id="MHPA01000028">
    <property type="protein sequence ID" value="OGZ72244.1"/>
    <property type="molecule type" value="Genomic_DNA"/>
</dbReference>
<organism evidence="2 3">
    <name type="scientific">Candidatus Staskawiczbacteria bacterium RIFCSPLOWO2_01_FULL_38_12b</name>
    <dbReference type="NCBI Taxonomy" id="1802214"/>
    <lineage>
        <taxon>Bacteria</taxon>
        <taxon>Candidatus Staskawicziibacteriota</taxon>
    </lineage>
</organism>
<dbReference type="GO" id="GO:0004519">
    <property type="term" value="F:endonuclease activity"/>
    <property type="evidence" value="ECO:0007669"/>
    <property type="project" value="InterPro"/>
</dbReference>
<reference evidence="2 3" key="1">
    <citation type="journal article" date="2016" name="Nat. Commun.">
        <title>Thousands of microbial genomes shed light on interconnected biogeochemical processes in an aquifer system.</title>
        <authorList>
            <person name="Anantharaman K."/>
            <person name="Brown C.T."/>
            <person name="Hug L.A."/>
            <person name="Sharon I."/>
            <person name="Castelle C.J."/>
            <person name="Probst A.J."/>
            <person name="Thomas B.C."/>
            <person name="Singh A."/>
            <person name="Wilkins M.J."/>
            <person name="Karaoz U."/>
            <person name="Brodie E.L."/>
            <person name="Williams K.H."/>
            <person name="Hubbard S.S."/>
            <person name="Banfield J.F."/>
        </authorList>
    </citation>
    <scope>NUCLEOTIDE SEQUENCE [LARGE SCALE GENOMIC DNA]</scope>
</reference>
<feature type="domain" description="Homing endonuclease LAGLIDADG" evidence="1">
    <location>
        <begin position="166"/>
        <end position="257"/>
    </location>
</feature>
<name>A0A1G2IC10_9BACT</name>
<accession>A0A1G2IC10</accession>
<dbReference type="Gene3D" id="3.10.28.10">
    <property type="entry name" value="Homing endonucleases"/>
    <property type="match status" value="1"/>
</dbReference>
<proteinExistence type="predicted"/>
<sequence>MGRIKIELSKKKLYTLYHVKNKSPDAIGVLLGCSFKTVTNRLKEYGIPLKTPSFARMKYKKYDFSDDLIEKSYLIGFRLGDLAVSKTSPSAETVLVRLHTTHDVQIDLFKKLFKKYGKVISYKSSKNLSTNVNAYLNRSFEFLLPKRDLVEEWIINSEQYFRSFAAGYIDAEGTFGIYQKRARFKMDAYDKEIIFQIHQWLDRNNILNKFFRVAKKGDYVKYGNYNFKKDVWRLNVNEANSLLHFISLIDPYIKHKKRRGDMEKNVRNVEKRKLKGSIK</sequence>
<evidence type="ECO:0000313" key="3">
    <source>
        <dbReference type="Proteomes" id="UP000176774"/>
    </source>
</evidence>
<dbReference type="InterPro" id="IPR027434">
    <property type="entry name" value="Homing_endonucl"/>
</dbReference>
<gene>
    <name evidence="2" type="ORF">A2908_03835</name>
</gene>
<evidence type="ECO:0000313" key="2">
    <source>
        <dbReference type="EMBL" id="OGZ72244.1"/>
    </source>
</evidence>